<dbReference type="Proteomes" id="UP001066276">
    <property type="component" value="Chromosome 9"/>
</dbReference>
<dbReference type="EMBL" id="JANPWB010000013">
    <property type="protein sequence ID" value="KAJ1104558.1"/>
    <property type="molecule type" value="Genomic_DNA"/>
</dbReference>
<reference evidence="2" key="1">
    <citation type="journal article" date="2022" name="bioRxiv">
        <title>Sequencing and chromosome-scale assembly of the giantPleurodeles waltlgenome.</title>
        <authorList>
            <person name="Brown T."/>
            <person name="Elewa A."/>
            <person name="Iarovenko S."/>
            <person name="Subramanian E."/>
            <person name="Araus A.J."/>
            <person name="Petzold A."/>
            <person name="Susuki M."/>
            <person name="Suzuki K.-i.T."/>
            <person name="Hayashi T."/>
            <person name="Toyoda A."/>
            <person name="Oliveira C."/>
            <person name="Osipova E."/>
            <person name="Leigh N.D."/>
            <person name="Simon A."/>
            <person name="Yun M.H."/>
        </authorList>
    </citation>
    <scope>NUCLEOTIDE SEQUENCE</scope>
    <source>
        <strain evidence="2">20211129_DDA</strain>
        <tissue evidence="2">Liver</tissue>
    </source>
</reference>
<gene>
    <name evidence="2" type="ORF">NDU88_001968</name>
</gene>
<comment type="caution">
    <text evidence="2">The sequence shown here is derived from an EMBL/GenBank/DDBJ whole genome shotgun (WGS) entry which is preliminary data.</text>
</comment>
<evidence type="ECO:0000313" key="3">
    <source>
        <dbReference type="Proteomes" id="UP001066276"/>
    </source>
</evidence>
<sequence>MLLLVSHPGALLRYSYHSWVCLPPLLCQPKAPMPAAPSLRAGRRVASQSSPASRSRRGAPFAPSPLVPLLALHPPDPAGRVCFSLVPTHPRQGVNPRRLPLPTASLAVRGLCYLESAQICGPRFPSS</sequence>
<feature type="compositionally biased region" description="Low complexity" evidence="1">
    <location>
        <begin position="44"/>
        <end position="61"/>
    </location>
</feature>
<proteinExistence type="predicted"/>
<name>A0AAV7MLU6_PLEWA</name>
<dbReference type="AlphaFoldDB" id="A0AAV7MLU6"/>
<protein>
    <submittedName>
        <fullName evidence="2">Uncharacterized protein</fullName>
    </submittedName>
</protein>
<accession>A0AAV7MLU6</accession>
<organism evidence="2 3">
    <name type="scientific">Pleurodeles waltl</name>
    <name type="common">Iberian ribbed newt</name>
    <dbReference type="NCBI Taxonomy" id="8319"/>
    <lineage>
        <taxon>Eukaryota</taxon>
        <taxon>Metazoa</taxon>
        <taxon>Chordata</taxon>
        <taxon>Craniata</taxon>
        <taxon>Vertebrata</taxon>
        <taxon>Euteleostomi</taxon>
        <taxon>Amphibia</taxon>
        <taxon>Batrachia</taxon>
        <taxon>Caudata</taxon>
        <taxon>Salamandroidea</taxon>
        <taxon>Salamandridae</taxon>
        <taxon>Pleurodelinae</taxon>
        <taxon>Pleurodeles</taxon>
    </lineage>
</organism>
<evidence type="ECO:0000256" key="1">
    <source>
        <dbReference type="SAM" id="MobiDB-lite"/>
    </source>
</evidence>
<keyword evidence="3" id="KW-1185">Reference proteome</keyword>
<evidence type="ECO:0000313" key="2">
    <source>
        <dbReference type="EMBL" id="KAJ1104558.1"/>
    </source>
</evidence>
<feature type="region of interest" description="Disordered" evidence="1">
    <location>
        <begin position="35"/>
        <end position="61"/>
    </location>
</feature>